<name>A0ABW3CWW8_9FLAO</name>
<comment type="caution">
    <text evidence="1">The sequence shown here is derived from an EMBL/GenBank/DDBJ whole genome shotgun (WGS) entry which is preliminary data.</text>
</comment>
<protein>
    <submittedName>
        <fullName evidence="1">Uncharacterized protein</fullName>
    </submittedName>
</protein>
<evidence type="ECO:0000313" key="1">
    <source>
        <dbReference type="EMBL" id="MFD0862015.1"/>
    </source>
</evidence>
<gene>
    <name evidence="1" type="ORF">ACFQ1M_07335</name>
</gene>
<evidence type="ECO:0000313" key="2">
    <source>
        <dbReference type="Proteomes" id="UP001596978"/>
    </source>
</evidence>
<dbReference type="Proteomes" id="UP001596978">
    <property type="component" value="Unassembled WGS sequence"/>
</dbReference>
<reference evidence="2" key="1">
    <citation type="journal article" date="2019" name="Int. J. Syst. Evol. Microbiol.">
        <title>The Global Catalogue of Microorganisms (GCM) 10K type strain sequencing project: providing services to taxonomists for standard genome sequencing and annotation.</title>
        <authorList>
            <consortium name="The Broad Institute Genomics Platform"/>
            <consortium name="The Broad Institute Genome Sequencing Center for Infectious Disease"/>
            <person name="Wu L."/>
            <person name="Ma J."/>
        </authorList>
    </citation>
    <scope>NUCLEOTIDE SEQUENCE [LARGE SCALE GENOMIC DNA]</scope>
    <source>
        <strain evidence="2">CCUG 62952</strain>
    </source>
</reference>
<organism evidence="1 2">
    <name type="scientific">Sungkyunkwania multivorans</name>
    <dbReference type="NCBI Taxonomy" id="1173618"/>
    <lineage>
        <taxon>Bacteria</taxon>
        <taxon>Pseudomonadati</taxon>
        <taxon>Bacteroidota</taxon>
        <taxon>Flavobacteriia</taxon>
        <taxon>Flavobacteriales</taxon>
        <taxon>Flavobacteriaceae</taxon>
        <taxon>Sungkyunkwania</taxon>
    </lineage>
</organism>
<accession>A0ABW3CWW8</accession>
<proteinExistence type="predicted"/>
<sequence>MAFKVHKVTKYNYSYSANTGRPSRLQLWGASGNIAQIRFVDDAAAVPAPVISADLNKATAYFKDKSQQGIIDMLRNEDPVSVTINNGGAGFVFIHTGIEPVGEGE</sequence>
<dbReference type="EMBL" id="JBHTJH010000004">
    <property type="protein sequence ID" value="MFD0862015.1"/>
    <property type="molecule type" value="Genomic_DNA"/>
</dbReference>
<dbReference type="RefSeq" id="WP_386406120.1">
    <property type="nucleotide sequence ID" value="NZ_JBHTJH010000004.1"/>
</dbReference>
<keyword evidence="2" id="KW-1185">Reference proteome</keyword>